<keyword evidence="1" id="KW-1003">Cell membrane</keyword>
<comment type="subcellular location">
    <subcellularLocation>
        <location evidence="1">Cell membrane</location>
        <topology evidence="1">Peripheral membrane protein</topology>
        <orientation evidence="1">Cytoplasmic side</orientation>
    </subcellularLocation>
</comment>
<dbReference type="Gene3D" id="1.10.645.10">
    <property type="entry name" value="Cytochrome-c3 Hydrogenase, chain B"/>
    <property type="match status" value="1"/>
</dbReference>
<keyword evidence="1" id="KW-0830">Ubiquinone</keyword>
<comment type="similarity">
    <text evidence="1">Belongs to the complex I 49 kDa subunit family.</text>
</comment>
<feature type="domain" description="NADH-quinone oxidoreductase subunit D" evidence="2">
    <location>
        <begin position="134"/>
        <end position="312"/>
    </location>
</feature>
<dbReference type="EMBL" id="MFGW01000100">
    <property type="protein sequence ID" value="OGF65919.1"/>
    <property type="molecule type" value="Genomic_DNA"/>
</dbReference>
<dbReference type="Pfam" id="PF00346">
    <property type="entry name" value="Complex1_49kDa"/>
    <property type="match status" value="1"/>
</dbReference>
<keyword evidence="1" id="KW-0472">Membrane</keyword>
<dbReference type="GO" id="GO:0005886">
    <property type="term" value="C:plasma membrane"/>
    <property type="evidence" value="ECO:0007669"/>
    <property type="project" value="UniProtKB-SubCell"/>
</dbReference>
<dbReference type="SUPFAM" id="SSF56762">
    <property type="entry name" value="HydB/Nqo4-like"/>
    <property type="match status" value="1"/>
</dbReference>
<dbReference type="GO" id="GO:0051287">
    <property type="term" value="F:NAD binding"/>
    <property type="evidence" value="ECO:0007669"/>
    <property type="project" value="InterPro"/>
</dbReference>
<comment type="function">
    <text evidence="1">NDH-1 shuttles electrons from NADH, via FMN and iron-sulfur (Fe-S) centers, to quinones in the respiratory chain. The immediate electron acceptor for the enzyme in this species is believed to be ubiquinone. Couples the redox reaction to proton translocation (for every two electrons transferred, four hydrogen ions are translocated across the cytoplasmic membrane), and thus conserves the redox energy in a proton gradient.</text>
</comment>
<protein>
    <recommendedName>
        <fullName evidence="1">NADH-quinone oxidoreductase subunit D</fullName>
        <ecNumber evidence="1">7.1.1.-</ecNumber>
    </recommendedName>
    <alternativeName>
        <fullName evidence="1">NADH dehydrogenase I subunit D</fullName>
    </alternativeName>
    <alternativeName>
        <fullName evidence="1">NDH-1 subunit D</fullName>
    </alternativeName>
</protein>
<evidence type="ECO:0000256" key="1">
    <source>
        <dbReference type="HAMAP-Rule" id="MF_01358"/>
    </source>
</evidence>
<keyword evidence="1" id="KW-1278">Translocase</keyword>
<gene>
    <name evidence="1" type="primary">nuoD</name>
    <name evidence="3" type="ORF">A2Y62_19050</name>
</gene>
<evidence type="ECO:0000313" key="4">
    <source>
        <dbReference type="Proteomes" id="UP000178943"/>
    </source>
</evidence>
<organism evidence="3 4">
    <name type="scientific">Candidatus Fischerbacteria bacterium RBG_13_37_8</name>
    <dbReference type="NCBI Taxonomy" id="1817863"/>
    <lineage>
        <taxon>Bacteria</taxon>
        <taxon>Candidatus Fischeribacteriota</taxon>
    </lineage>
</organism>
<dbReference type="GO" id="GO:0048038">
    <property type="term" value="F:quinone binding"/>
    <property type="evidence" value="ECO:0007669"/>
    <property type="project" value="UniProtKB-KW"/>
</dbReference>
<dbReference type="Proteomes" id="UP000178943">
    <property type="component" value="Unassembled WGS sequence"/>
</dbReference>
<comment type="caution">
    <text evidence="3">The sequence shown here is derived from an EMBL/GenBank/DDBJ whole genome shotgun (WGS) entry which is preliminary data.</text>
</comment>
<dbReference type="PANTHER" id="PTHR11993">
    <property type="entry name" value="NADH-UBIQUINONE OXIDOREDUCTASE 49 KDA SUBUNIT"/>
    <property type="match status" value="1"/>
</dbReference>
<keyword evidence="1" id="KW-0874">Quinone</keyword>
<sequence>MVDYRDTLEIAPEFDLAPDEMVLNMGPQHPSTHGVLRLILKTDGELVKAVKPVIGYLHRCAEKCGESTTYPQFVPYTDRLDYLASMNNNWGYCLAVEKLMNLKVPERAEYIRIIMAELNRIASHLVAFGTFGLDMGAWTPVLYAFREREPIIDIFERACGARLTYNYYTIGGVWKDLDTAALKSIRDFCDYFEPKIDEYDNLLSFNEIFVKRTANIGILPPELALNYGVSGPCLRGSGIKYDIRKNDPYGIYDRFEFEIPIGTGEKGTVGDAWDRYMVRIREMRECVKIIRQALATIPDGETQTTARIIRPPKGEIYIRTENPKGELGYYIISQGTDKPFRIKIRAPSFSNLSVLPEISENHLIADVVAILGSIDIVLGEVDR</sequence>
<dbReference type="EC" id="7.1.1.-" evidence="1"/>
<dbReference type="HAMAP" id="MF_01358">
    <property type="entry name" value="NDH1_NuoD"/>
    <property type="match status" value="1"/>
</dbReference>
<dbReference type="InterPro" id="IPR001135">
    <property type="entry name" value="NADH_Q_OxRdtase_suD"/>
</dbReference>
<comment type="subunit">
    <text evidence="1">NDH-1 is composed of 14 different subunits. Subunits NuoB, C, D, E, F, and G constitute the peripheral sector of the complex.</text>
</comment>
<dbReference type="PANTHER" id="PTHR11993:SF10">
    <property type="entry name" value="NADH DEHYDROGENASE [UBIQUINONE] IRON-SULFUR PROTEIN 2, MITOCHONDRIAL"/>
    <property type="match status" value="1"/>
</dbReference>
<evidence type="ECO:0000259" key="2">
    <source>
        <dbReference type="Pfam" id="PF00346"/>
    </source>
</evidence>
<evidence type="ECO:0000313" key="3">
    <source>
        <dbReference type="EMBL" id="OGF65919.1"/>
    </source>
</evidence>
<accession>A0A1F5VRE6</accession>
<keyword evidence="1" id="KW-0520">NAD</keyword>
<dbReference type="InterPro" id="IPR029014">
    <property type="entry name" value="NiFe-Hase_large"/>
</dbReference>
<name>A0A1F5VRE6_9BACT</name>
<proteinExistence type="inferred from homology"/>
<keyword evidence="1" id="KW-0813">Transport</keyword>
<dbReference type="NCBIfam" id="NF004739">
    <property type="entry name" value="PRK06075.1"/>
    <property type="match status" value="1"/>
</dbReference>
<dbReference type="STRING" id="1817863.A2Y62_19050"/>
<dbReference type="InterPro" id="IPR022885">
    <property type="entry name" value="NDH1_su_D/H"/>
</dbReference>
<reference evidence="3 4" key="1">
    <citation type="journal article" date="2016" name="Nat. Commun.">
        <title>Thousands of microbial genomes shed light on interconnected biogeochemical processes in an aquifer system.</title>
        <authorList>
            <person name="Anantharaman K."/>
            <person name="Brown C.T."/>
            <person name="Hug L.A."/>
            <person name="Sharon I."/>
            <person name="Castelle C.J."/>
            <person name="Probst A.J."/>
            <person name="Thomas B.C."/>
            <person name="Singh A."/>
            <person name="Wilkins M.J."/>
            <person name="Karaoz U."/>
            <person name="Brodie E.L."/>
            <person name="Williams K.H."/>
            <person name="Hubbard S.S."/>
            <person name="Banfield J.F."/>
        </authorList>
    </citation>
    <scope>NUCLEOTIDE SEQUENCE [LARGE SCALE GENOMIC DNA]</scope>
</reference>
<dbReference type="GO" id="GO:0050136">
    <property type="term" value="F:NADH dehydrogenase (quinone) (non-electrogenic) activity"/>
    <property type="evidence" value="ECO:0007669"/>
    <property type="project" value="UniProtKB-UniRule"/>
</dbReference>
<dbReference type="AlphaFoldDB" id="A0A1F5VRE6"/>
<comment type="catalytic activity">
    <reaction evidence="1">
        <text>a quinone + NADH + 5 H(+)(in) = a quinol + NAD(+) + 4 H(+)(out)</text>
        <dbReference type="Rhea" id="RHEA:57888"/>
        <dbReference type="ChEBI" id="CHEBI:15378"/>
        <dbReference type="ChEBI" id="CHEBI:24646"/>
        <dbReference type="ChEBI" id="CHEBI:57540"/>
        <dbReference type="ChEBI" id="CHEBI:57945"/>
        <dbReference type="ChEBI" id="CHEBI:132124"/>
    </reaction>
</comment>